<dbReference type="RefSeq" id="WP_034974555.1">
    <property type="nucleotide sequence ID" value="NZ_FOFI01000004.1"/>
</dbReference>
<accession>A0A085BJE2</accession>
<dbReference type="OrthoDB" id="676503at2"/>
<dbReference type="EMBL" id="JPLY01000002">
    <property type="protein sequence ID" value="KFC22587.1"/>
    <property type="molecule type" value="Genomic_DNA"/>
</dbReference>
<sequence>MRNLLLLLILIPALWKTQINDQNIRLKVLRKNIIGKEFIFGNWNEKGGTETHLKYLGKVKTHDRKIYKFMNSVWVWGLSKRATNRILIFNEKNQYLGNYNVSVTLDLPTELHNGILIFRNFDSNCDKNVASKINLKNGLPKEFFRECKNKSGDIYSFDGSN</sequence>
<dbReference type="AlphaFoldDB" id="A0A085BJE2"/>
<gene>
    <name evidence="1" type="ORF">IO89_05905</name>
</gene>
<organism evidence="1 2">
    <name type="scientific">Epilithonimonas lactis</name>
    <dbReference type="NCBI Taxonomy" id="421072"/>
    <lineage>
        <taxon>Bacteria</taxon>
        <taxon>Pseudomonadati</taxon>
        <taxon>Bacteroidota</taxon>
        <taxon>Flavobacteriia</taxon>
        <taxon>Flavobacteriales</taxon>
        <taxon>Weeksellaceae</taxon>
        <taxon>Chryseobacterium group</taxon>
        <taxon>Epilithonimonas</taxon>
    </lineage>
</organism>
<proteinExistence type="predicted"/>
<evidence type="ECO:0000313" key="1">
    <source>
        <dbReference type="EMBL" id="KFC22587.1"/>
    </source>
</evidence>
<protein>
    <submittedName>
        <fullName evidence="1">Uncharacterized protein</fullName>
    </submittedName>
</protein>
<comment type="caution">
    <text evidence="1">The sequence shown here is derived from an EMBL/GenBank/DDBJ whole genome shotgun (WGS) entry which is preliminary data.</text>
</comment>
<dbReference type="Proteomes" id="UP000028623">
    <property type="component" value="Unassembled WGS sequence"/>
</dbReference>
<dbReference type="eggNOG" id="ENOG50331DC">
    <property type="taxonomic scope" value="Bacteria"/>
</dbReference>
<reference evidence="1 2" key="1">
    <citation type="submission" date="2014-07" db="EMBL/GenBank/DDBJ databases">
        <title>Epilithonimonas lactis LMG 22401 Genome.</title>
        <authorList>
            <person name="Pipes S.E."/>
            <person name="Stropko S.J."/>
        </authorList>
    </citation>
    <scope>NUCLEOTIDE SEQUENCE [LARGE SCALE GENOMIC DNA]</scope>
    <source>
        <strain evidence="1 2">LMG 24401</strain>
    </source>
</reference>
<keyword evidence="2" id="KW-1185">Reference proteome</keyword>
<evidence type="ECO:0000313" key="2">
    <source>
        <dbReference type="Proteomes" id="UP000028623"/>
    </source>
</evidence>
<name>A0A085BJE2_9FLAO</name>